<evidence type="ECO:0000256" key="6">
    <source>
        <dbReference type="ARBA" id="ARBA00022842"/>
    </source>
</evidence>
<dbReference type="SUPFAM" id="SSF56655">
    <property type="entry name" value="Carbohydrate phosphatase"/>
    <property type="match status" value="1"/>
</dbReference>
<protein>
    <recommendedName>
        <fullName evidence="3">inositol-phosphate phosphatase</fullName>
        <ecNumber evidence="3">3.1.3.25</ecNumber>
    </recommendedName>
</protein>
<dbReference type="PANTHER" id="PTHR20854">
    <property type="entry name" value="INOSITOL MONOPHOSPHATASE"/>
    <property type="match status" value="1"/>
</dbReference>
<reference evidence="8 9" key="1">
    <citation type="submission" date="2019-03" db="EMBL/GenBank/DDBJ databases">
        <title>Genomic Encyclopedia of Type Strains, Phase IV (KMG-IV): sequencing the most valuable type-strain genomes for metagenomic binning, comparative biology and taxonomic classification.</title>
        <authorList>
            <person name="Goeker M."/>
        </authorList>
    </citation>
    <scope>NUCLEOTIDE SEQUENCE [LARGE SCALE GENOMIC DNA]</scope>
    <source>
        <strain evidence="8 9">DSM 25894</strain>
    </source>
</reference>
<evidence type="ECO:0000256" key="7">
    <source>
        <dbReference type="PIRSR" id="PIRSR600760-2"/>
    </source>
</evidence>
<dbReference type="Gene3D" id="3.30.540.10">
    <property type="entry name" value="Fructose-1,6-Bisphosphatase, subunit A, domain 1"/>
    <property type="match status" value="1"/>
</dbReference>
<name>A0A4R3NDC1_9BACI</name>
<evidence type="ECO:0000256" key="5">
    <source>
        <dbReference type="ARBA" id="ARBA00022801"/>
    </source>
</evidence>
<proteinExistence type="predicted"/>
<feature type="binding site" evidence="7">
    <location>
        <position position="89"/>
    </location>
    <ligand>
        <name>Mg(2+)</name>
        <dbReference type="ChEBI" id="CHEBI:18420"/>
        <label>1</label>
        <note>catalytic</note>
    </ligand>
</feature>
<dbReference type="Pfam" id="PF00459">
    <property type="entry name" value="Inositol_P"/>
    <property type="match status" value="1"/>
</dbReference>
<comment type="catalytic activity">
    <reaction evidence="1">
        <text>a myo-inositol phosphate + H2O = myo-inositol + phosphate</text>
        <dbReference type="Rhea" id="RHEA:24056"/>
        <dbReference type="ChEBI" id="CHEBI:15377"/>
        <dbReference type="ChEBI" id="CHEBI:17268"/>
        <dbReference type="ChEBI" id="CHEBI:43474"/>
        <dbReference type="ChEBI" id="CHEBI:84139"/>
        <dbReference type="EC" id="3.1.3.25"/>
    </reaction>
</comment>
<feature type="binding site" evidence="7">
    <location>
        <position position="91"/>
    </location>
    <ligand>
        <name>Mg(2+)</name>
        <dbReference type="ChEBI" id="CHEBI:18420"/>
        <label>1</label>
        <note>catalytic</note>
    </ligand>
</feature>
<evidence type="ECO:0000256" key="2">
    <source>
        <dbReference type="ARBA" id="ARBA00001946"/>
    </source>
</evidence>
<dbReference type="CDD" id="cd01637">
    <property type="entry name" value="IMPase_like"/>
    <property type="match status" value="1"/>
</dbReference>
<keyword evidence="4 7" id="KW-0479">Metal-binding</keyword>
<dbReference type="GO" id="GO:0006020">
    <property type="term" value="P:inositol metabolic process"/>
    <property type="evidence" value="ECO:0007669"/>
    <property type="project" value="TreeGrafter"/>
</dbReference>
<dbReference type="OrthoDB" id="9772456at2"/>
<dbReference type="InterPro" id="IPR020550">
    <property type="entry name" value="Inositol_monophosphatase_CS"/>
</dbReference>
<dbReference type="EC" id="3.1.3.25" evidence="3"/>
<comment type="cofactor">
    <cofactor evidence="2 7">
        <name>Mg(2+)</name>
        <dbReference type="ChEBI" id="CHEBI:18420"/>
    </cofactor>
</comment>
<dbReference type="PROSITE" id="PS00630">
    <property type="entry name" value="IMP_2"/>
    <property type="match status" value="1"/>
</dbReference>
<dbReference type="GO" id="GO:0007165">
    <property type="term" value="P:signal transduction"/>
    <property type="evidence" value="ECO:0007669"/>
    <property type="project" value="TreeGrafter"/>
</dbReference>
<dbReference type="GO" id="GO:0046854">
    <property type="term" value="P:phosphatidylinositol phosphate biosynthetic process"/>
    <property type="evidence" value="ECO:0007669"/>
    <property type="project" value="InterPro"/>
</dbReference>
<feature type="binding site" evidence="7">
    <location>
        <position position="71"/>
    </location>
    <ligand>
        <name>Mg(2+)</name>
        <dbReference type="ChEBI" id="CHEBI:18420"/>
        <label>1</label>
        <note>catalytic</note>
    </ligand>
</feature>
<keyword evidence="9" id="KW-1185">Reference proteome</keyword>
<evidence type="ECO:0000313" key="9">
    <source>
        <dbReference type="Proteomes" id="UP000294650"/>
    </source>
</evidence>
<dbReference type="PRINTS" id="PR00377">
    <property type="entry name" value="IMPHPHTASES"/>
</dbReference>
<evidence type="ECO:0000313" key="8">
    <source>
        <dbReference type="EMBL" id="TCT26926.1"/>
    </source>
</evidence>
<dbReference type="Gene3D" id="3.40.190.80">
    <property type="match status" value="1"/>
</dbReference>
<sequence length="269" mass="30533">MKDETKYELFNQARQWILEAGEEIRKSLDKPYQVDTKKDRKDLVTDVDKQTEQFLTRQIKSIYPHHKVMGEEGFGDEVTSLDGVVWIVDPIDGTMNFVNQQRNFAISVGIYENGAGQIGVIYDVMADVLYYGLKHEGAYKNGERIKRLDHNRKLEDALIGMNSFWSVPNRRLDETKIHQLIRKVRGTRSYGSAALEFAYVAEGIIDAYITMRLAPWDVAAGVIIVEEAGGVTTQANGHPIDMLQTNSIITCNPSIHREIIDGYIKLKPI</sequence>
<evidence type="ECO:0000256" key="3">
    <source>
        <dbReference type="ARBA" id="ARBA00013106"/>
    </source>
</evidence>
<feature type="binding site" evidence="7">
    <location>
        <position position="92"/>
    </location>
    <ligand>
        <name>Mg(2+)</name>
        <dbReference type="ChEBI" id="CHEBI:18420"/>
        <label>1</label>
        <note>catalytic</note>
    </ligand>
</feature>
<dbReference type="InterPro" id="IPR000760">
    <property type="entry name" value="Inositol_monophosphatase-like"/>
</dbReference>
<dbReference type="GO" id="GO:0008934">
    <property type="term" value="F:inositol monophosphate 1-phosphatase activity"/>
    <property type="evidence" value="ECO:0007669"/>
    <property type="project" value="TreeGrafter"/>
</dbReference>
<dbReference type="GO" id="GO:0046872">
    <property type="term" value="F:metal ion binding"/>
    <property type="evidence" value="ECO:0007669"/>
    <property type="project" value="UniProtKB-KW"/>
</dbReference>
<dbReference type="RefSeq" id="WP_132370363.1">
    <property type="nucleotide sequence ID" value="NZ_SMAN01000001.1"/>
</dbReference>
<dbReference type="EMBL" id="SMAN01000001">
    <property type="protein sequence ID" value="TCT26926.1"/>
    <property type="molecule type" value="Genomic_DNA"/>
</dbReference>
<dbReference type="AlphaFoldDB" id="A0A4R3NDC1"/>
<comment type="caution">
    <text evidence="8">The sequence shown here is derived from an EMBL/GenBank/DDBJ whole genome shotgun (WGS) entry which is preliminary data.</text>
</comment>
<dbReference type="PROSITE" id="PS00629">
    <property type="entry name" value="IMP_1"/>
    <property type="match status" value="1"/>
</dbReference>
<dbReference type="Proteomes" id="UP000294650">
    <property type="component" value="Unassembled WGS sequence"/>
</dbReference>
<feature type="binding site" evidence="7">
    <location>
        <position position="217"/>
    </location>
    <ligand>
        <name>Mg(2+)</name>
        <dbReference type="ChEBI" id="CHEBI:18420"/>
        <label>1</label>
        <note>catalytic</note>
    </ligand>
</feature>
<dbReference type="FunFam" id="3.30.540.10:FF:000003">
    <property type="entry name" value="Inositol-1-monophosphatase"/>
    <property type="match status" value="1"/>
</dbReference>
<evidence type="ECO:0000256" key="4">
    <source>
        <dbReference type="ARBA" id="ARBA00022723"/>
    </source>
</evidence>
<keyword evidence="5" id="KW-0378">Hydrolase</keyword>
<dbReference type="FunFam" id="3.40.190.80:FF:000020">
    <property type="entry name" value="Fructose-1,6-bisphosphatase/inositol-1-monophosphatase"/>
    <property type="match status" value="1"/>
</dbReference>
<dbReference type="PANTHER" id="PTHR20854:SF4">
    <property type="entry name" value="INOSITOL-1-MONOPHOSPHATASE-RELATED"/>
    <property type="match status" value="1"/>
</dbReference>
<accession>A0A4R3NDC1</accession>
<organism evidence="8 9">
    <name type="scientific">Melghiribacillus thermohalophilus</name>
    <dbReference type="NCBI Taxonomy" id="1324956"/>
    <lineage>
        <taxon>Bacteria</taxon>
        <taxon>Bacillati</taxon>
        <taxon>Bacillota</taxon>
        <taxon>Bacilli</taxon>
        <taxon>Bacillales</taxon>
        <taxon>Bacillaceae</taxon>
        <taxon>Melghiribacillus</taxon>
    </lineage>
</organism>
<dbReference type="InterPro" id="IPR020583">
    <property type="entry name" value="Inositol_monoP_metal-BS"/>
</dbReference>
<evidence type="ECO:0000256" key="1">
    <source>
        <dbReference type="ARBA" id="ARBA00001033"/>
    </source>
</evidence>
<gene>
    <name evidence="8" type="ORF">EDD68_101283</name>
</gene>
<keyword evidence="6 7" id="KW-0460">Magnesium</keyword>